<evidence type="ECO:0000313" key="4">
    <source>
        <dbReference type="EMBL" id="EQC38293.1"/>
    </source>
</evidence>
<dbReference type="Gene3D" id="1.25.40.10">
    <property type="entry name" value="Tetratricopeptide repeat domain"/>
    <property type="match status" value="3"/>
</dbReference>
<evidence type="ECO:0000256" key="2">
    <source>
        <dbReference type="PROSITE-ProRule" id="PRU00708"/>
    </source>
</evidence>
<dbReference type="PANTHER" id="PTHR47447">
    <property type="entry name" value="OS03G0856100 PROTEIN"/>
    <property type="match status" value="1"/>
</dbReference>
<dbReference type="InterPro" id="IPR002885">
    <property type="entry name" value="PPR_rpt"/>
</dbReference>
<keyword evidence="1" id="KW-0677">Repeat</keyword>
<dbReference type="STRING" id="1156394.T0S056"/>
<dbReference type="Pfam" id="PF01535">
    <property type="entry name" value="PPR"/>
    <property type="match status" value="1"/>
</dbReference>
<dbReference type="SUPFAM" id="SSF48452">
    <property type="entry name" value="TPR-like"/>
    <property type="match status" value="1"/>
</dbReference>
<dbReference type="PROSITE" id="PS51375">
    <property type="entry name" value="PPR"/>
    <property type="match status" value="5"/>
</dbReference>
<dbReference type="OrthoDB" id="47432at2759"/>
<feature type="repeat" description="PPR" evidence="2">
    <location>
        <begin position="624"/>
        <end position="658"/>
    </location>
</feature>
<feature type="domain" description="PROP1-like PPR" evidence="3">
    <location>
        <begin position="207"/>
        <end position="353"/>
    </location>
</feature>
<evidence type="ECO:0000313" key="5">
    <source>
        <dbReference type="Proteomes" id="UP000030762"/>
    </source>
</evidence>
<organism evidence="4 5">
    <name type="scientific">Saprolegnia diclina (strain VS20)</name>
    <dbReference type="NCBI Taxonomy" id="1156394"/>
    <lineage>
        <taxon>Eukaryota</taxon>
        <taxon>Sar</taxon>
        <taxon>Stramenopiles</taxon>
        <taxon>Oomycota</taxon>
        <taxon>Saprolegniomycetes</taxon>
        <taxon>Saprolegniales</taxon>
        <taxon>Saprolegniaceae</taxon>
        <taxon>Saprolegnia</taxon>
    </lineage>
</organism>
<dbReference type="InParanoid" id="T0S056"/>
<dbReference type="RefSeq" id="XP_008607885.1">
    <property type="nucleotide sequence ID" value="XM_008609663.1"/>
</dbReference>
<name>T0S056_SAPDV</name>
<dbReference type="eggNOG" id="KOG4197">
    <property type="taxonomic scope" value="Eukaryota"/>
</dbReference>
<dbReference type="EMBL" id="JH767141">
    <property type="protein sequence ID" value="EQC38293.1"/>
    <property type="molecule type" value="Genomic_DNA"/>
</dbReference>
<dbReference type="InterPro" id="IPR033443">
    <property type="entry name" value="PROP1-like_PPR_dom"/>
</dbReference>
<feature type="repeat" description="PPR" evidence="2">
    <location>
        <begin position="236"/>
        <end position="270"/>
    </location>
</feature>
<dbReference type="PANTHER" id="PTHR47447:SF24">
    <property type="entry name" value="PENTATRICOPEPTIDE REPEAT-CONTAINING PROTEIN"/>
    <property type="match status" value="1"/>
</dbReference>
<feature type="repeat" description="PPR" evidence="2">
    <location>
        <begin position="659"/>
        <end position="693"/>
    </location>
</feature>
<proteinExistence type="predicted"/>
<dbReference type="GeneID" id="19944741"/>
<dbReference type="Pfam" id="PF17177">
    <property type="entry name" value="PPR_long"/>
    <property type="match status" value="1"/>
</dbReference>
<feature type="repeat" description="PPR" evidence="2">
    <location>
        <begin position="378"/>
        <end position="412"/>
    </location>
</feature>
<dbReference type="Proteomes" id="UP000030762">
    <property type="component" value="Unassembled WGS sequence"/>
</dbReference>
<dbReference type="OMA" id="VMRACSK"/>
<gene>
    <name evidence="4" type="ORF">SDRG_04014</name>
</gene>
<dbReference type="NCBIfam" id="TIGR00756">
    <property type="entry name" value="PPR"/>
    <property type="match status" value="3"/>
</dbReference>
<dbReference type="InterPro" id="IPR011990">
    <property type="entry name" value="TPR-like_helical_dom_sf"/>
</dbReference>
<dbReference type="VEuPathDB" id="FungiDB:SDRG_04014"/>
<accession>T0S056</accession>
<dbReference type="Pfam" id="PF13812">
    <property type="entry name" value="PPR_3"/>
    <property type="match status" value="1"/>
</dbReference>
<evidence type="ECO:0000259" key="3">
    <source>
        <dbReference type="Pfam" id="PF17177"/>
    </source>
</evidence>
<evidence type="ECO:0000256" key="1">
    <source>
        <dbReference type="ARBA" id="ARBA00022737"/>
    </source>
</evidence>
<sequence length="759" mass="86511">MWSKPLNLTLTRAFHASASLAKRRDGASGHIVKTARVFKKELTKQEKKKASISRGHVDHVTRMRQLKEQTDYLANKEAAFVAFEQDEELTREYDLAYDELMNSGRHREYDFADAIDVTLRDLDPEDVAREFYSLPHKHQTVDDLVEVMRVLAVHGRVDATEAILAQLEANQGGSPVPEATISASSAVVPSRGTLSPTLIPTERCYVYHICALAHHREAAKAVRVLGRMKEHGMQPTQHSYNSVMQACTRAKRPDWAYNMFEKMQANGIRPSLITFTILMNSSIAVNDLDRAFETFHLMRTHVAQPSLVSFNSIIYGYAKAGRVERAINLLEDMLELRLTPCTITYNNLILACANSPYYAHKAWEFYYEMQDQYDHVPDLITYGNMLLACARHGDIRGAEKLVWDMKRHNVPQTPILRTHLLHVYARAQVKAVVRLARSNIAPPEAVNPIIQERTEFDDEGKVIDLDRPGRQDVYSDDNMGYDEDDWEGEEDLDWDESGEVGSVERVRGLTPTERDELERYLRPHRTKAQEEADEADALLTMDPDDVMRDMDPLKYNPVDLDNFTSFQEDNIATAQHIYDDALAANGPSTELLNAALSVLANALRIQRALDFVATEFPKHGLKPDALTYRSLMRMFLRAKRLKRAEALIGETKAAGVSPDADFYGYLVDYYARQSRLRSALSTLEEMDRLGLNLHPKLAYNLRKLTQKYRVYTELLDEDPNAIHAMSHHGLMTMRKERARQIAANRAAGRKFFIPRRSDV</sequence>
<dbReference type="AlphaFoldDB" id="T0S056"/>
<keyword evidence="5" id="KW-1185">Reference proteome</keyword>
<reference evidence="4 5" key="1">
    <citation type="submission" date="2012-04" db="EMBL/GenBank/DDBJ databases">
        <title>The Genome Sequence of Saprolegnia declina VS20.</title>
        <authorList>
            <consortium name="The Broad Institute Genome Sequencing Platform"/>
            <person name="Russ C."/>
            <person name="Nusbaum C."/>
            <person name="Tyler B."/>
            <person name="van West P."/>
            <person name="Dieguez-Uribeondo J."/>
            <person name="de Bruijn I."/>
            <person name="Tripathy S."/>
            <person name="Jiang R."/>
            <person name="Young S.K."/>
            <person name="Zeng Q."/>
            <person name="Gargeya S."/>
            <person name="Fitzgerald M."/>
            <person name="Haas B."/>
            <person name="Abouelleil A."/>
            <person name="Alvarado L."/>
            <person name="Arachchi H.M."/>
            <person name="Berlin A."/>
            <person name="Chapman S.B."/>
            <person name="Goldberg J."/>
            <person name="Griggs A."/>
            <person name="Gujja S."/>
            <person name="Hansen M."/>
            <person name="Howarth C."/>
            <person name="Imamovic A."/>
            <person name="Larimer J."/>
            <person name="McCowen C."/>
            <person name="Montmayeur A."/>
            <person name="Murphy C."/>
            <person name="Neiman D."/>
            <person name="Pearson M."/>
            <person name="Priest M."/>
            <person name="Roberts A."/>
            <person name="Saif S."/>
            <person name="Shea T."/>
            <person name="Sisk P."/>
            <person name="Sykes S."/>
            <person name="Wortman J."/>
            <person name="Nusbaum C."/>
            <person name="Birren B."/>
        </authorList>
    </citation>
    <scope>NUCLEOTIDE SEQUENCE [LARGE SCALE GENOMIC DNA]</scope>
    <source>
        <strain evidence="4 5">VS20</strain>
    </source>
</reference>
<feature type="repeat" description="PPR" evidence="2">
    <location>
        <begin position="306"/>
        <end position="340"/>
    </location>
</feature>
<protein>
    <recommendedName>
        <fullName evidence="3">PROP1-like PPR domain-containing protein</fullName>
    </recommendedName>
</protein>